<feature type="domain" description="5'-Nucleotidase C-terminal" evidence="5">
    <location>
        <begin position="70"/>
        <end position="129"/>
    </location>
</feature>
<evidence type="ECO:0000256" key="2">
    <source>
        <dbReference type="ARBA" id="ARBA00022723"/>
    </source>
</evidence>
<dbReference type="PANTHER" id="PTHR11575:SF32">
    <property type="entry name" value="APYRASE-LIKE PROTEIN"/>
    <property type="match status" value="1"/>
</dbReference>
<evidence type="ECO:0000259" key="5">
    <source>
        <dbReference type="Pfam" id="PF02872"/>
    </source>
</evidence>
<evidence type="ECO:0000313" key="7">
    <source>
        <dbReference type="Proteomes" id="UP001107558"/>
    </source>
</evidence>
<dbReference type="InterPro" id="IPR029052">
    <property type="entry name" value="Metallo-depent_PP-like"/>
</dbReference>
<dbReference type="Pfam" id="PF02872">
    <property type="entry name" value="5_nucleotid_C"/>
    <property type="match status" value="1"/>
</dbReference>
<reference evidence="6" key="1">
    <citation type="submission" date="2021-03" db="EMBL/GenBank/DDBJ databases">
        <title>Chromosome level genome of the anhydrobiotic midge Polypedilum vanderplanki.</title>
        <authorList>
            <person name="Yoshida Y."/>
            <person name="Kikawada T."/>
            <person name="Gusev O."/>
        </authorList>
    </citation>
    <scope>NUCLEOTIDE SEQUENCE</scope>
    <source>
        <strain evidence="6">NIAS01</strain>
        <tissue evidence="6">Whole body or cell culture</tissue>
    </source>
</reference>
<dbReference type="PANTHER" id="PTHR11575">
    <property type="entry name" value="5'-NUCLEOTIDASE-RELATED"/>
    <property type="match status" value="1"/>
</dbReference>
<dbReference type="EMBL" id="JADBJN010000003">
    <property type="protein sequence ID" value="KAG5670061.1"/>
    <property type="molecule type" value="Genomic_DNA"/>
</dbReference>
<sequence length="135" mass="14779">MVEIIDIIVGGHSHSFLYSGTPSIGPDTPVSDYPTIEEQENVRKVLIVQASAYNKYLGNITLYFDEDDSFCYQRECGMGNLITDSMAYAFLDQAKEGEWTGASIAFQVPGGVRAGLESGNVIYADLITTTHLKTN</sequence>
<evidence type="ECO:0000256" key="4">
    <source>
        <dbReference type="ARBA" id="ARBA00022801"/>
    </source>
</evidence>
<keyword evidence="2" id="KW-0479">Metal-binding</keyword>
<dbReference type="GO" id="GO:0046872">
    <property type="term" value="F:metal ion binding"/>
    <property type="evidence" value="ECO:0007669"/>
    <property type="project" value="UniProtKB-KW"/>
</dbReference>
<keyword evidence="4" id="KW-0378">Hydrolase</keyword>
<dbReference type="SUPFAM" id="SSF56300">
    <property type="entry name" value="Metallo-dependent phosphatases"/>
    <property type="match status" value="1"/>
</dbReference>
<dbReference type="GO" id="GO:0000166">
    <property type="term" value="F:nucleotide binding"/>
    <property type="evidence" value="ECO:0007669"/>
    <property type="project" value="UniProtKB-KW"/>
</dbReference>
<keyword evidence="3" id="KW-0547">Nucleotide-binding</keyword>
<evidence type="ECO:0000256" key="3">
    <source>
        <dbReference type="ARBA" id="ARBA00022741"/>
    </source>
</evidence>
<dbReference type="Gene3D" id="3.60.21.10">
    <property type="match status" value="1"/>
</dbReference>
<protein>
    <recommendedName>
        <fullName evidence="5">5'-Nucleotidase C-terminal domain-containing protein</fullName>
    </recommendedName>
</protein>
<dbReference type="OrthoDB" id="7722975at2759"/>
<dbReference type="GO" id="GO:0005886">
    <property type="term" value="C:plasma membrane"/>
    <property type="evidence" value="ECO:0007669"/>
    <property type="project" value="TreeGrafter"/>
</dbReference>
<evidence type="ECO:0000313" key="6">
    <source>
        <dbReference type="EMBL" id="KAG5670061.1"/>
    </source>
</evidence>
<dbReference type="GO" id="GO:0006196">
    <property type="term" value="P:AMP catabolic process"/>
    <property type="evidence" value="ECO:0007669"/>
    <property type="project" value="TreeGrafter"/>
</dbReference>
<name>A0A9J6BJT6_POLVA</name>
<dbReference type="SUPFAM" id="SSF55816">
    <property type="entry name" value="5'-nucleotidase (syn. UDP-sugar hydrolase), C-terminal domain"/>
    <property type="match status" value="1"/>
</dbReference>
<dbReference type="InterPro" id="IPR036907">
    <property type="entry name" value="5'-Nucleotdase_C_sf"/>
</dbReference>
<dbReference type="GO" id="GO:0008253">
    <property type="term" value="F:5'-nucleotidase activity"/>
    <property type="evidence" value="ECO:0007669"/>
    <property type="project" value="TreeGrafter"/>
</dbReference>
<gene>
    <name evidence="6" type="ORF">PVAND_000347</name>
</gene>
<accession>A0A9J6BJT6</accession>
<proteinExistence type="inferred from homology"/>
<evidence type="ECO:0000256" key="1">
    <source>
        <dbReference type="ARBA" id="ARBA00006654"/>
    </source>
</evidence>
<dbReference type="AlphaFoldDB" id="A0A9J6BJT6"/>
<dbReference type="Proteomes" id="UP001107558">
    <property type="component" value="Chromosome 3"/>
</dbReference>
<dbReference type="InterPro" id="IPR008334">
    <property type="entry name" value="5'-Nucleotdase_C"/>
</dbReference>
<dbReference type="Gene3D" id="3.90.780.10">
    <property type="entry name" value="5'-Nucleotidase, C-terminal domain"/>
    <property type="match status" value="1"/>
</dbReference>
<organism evidence="6 7">
    <name type="scientific">Polypedilum vanderplanki</name>
    <name type="common">Sleeping chironomid midge</name>
    <dbReference type="NCBI Taxonomy" id="319348"/>
    <lineage>
        <taxon>Eukaryota</taxon>
        <taxon>Metazoa</taxon>
        <taxon>Ecdysozoa</taxon>
        <taxon>Arthropoda</taxon>
        <taxon>Hexapoda</taxon>
        <taxon>Insecta</taxon>
        <taxon>Pterygota</taxon>
        <taxon>Neoptera</taxon>
        <taxon>Endopterygota</taxon>
        <taxon>Diptera</taxon>
        <taxon>Nematocera</taxon>
        <taxon>Chironomoidea</taxon>
        <taxon>Chironomidae</taxon>
        <taxon>Chironominae</taxon>
        <taxon>Polypedilum</taxon>
        <taxon>Polypedilum</taxon>
    </lineage>
</organism>
<comment type="caution">
    <text evidence="6">The sequence shown here is derived from an EMBL/GenBank/DDBJ whole genome shotgun (WGS) entry which is preliminary data.</text>
</comment>
<dbReference type="InterPro" id="IPR006179">
    <property type="entry name" value="5_nucleotidase/apyrase"/>
</dbReference>
<comment type="similarity">
    <text evidence="1">Belongs to the 5'-nucleotidase family.</text>
</comment>
<keyword evidence="7" id="KW-1185">Reference proteome</keyword>